<sequence>MLCLAISFGAIKTKRSFDTISIDSKCKAAFDAFMVQYNKSYTKQEEKVANENFCINFEKLKEFRLQNLSHEVGINEHFDMIRYPNNMIPSPKPPVEEIASNLNKLEGGASDIDSGYSKIEQSPSNYNRDRPGSLTDPKKCSSGNMYIPDTAYKTILPPADSLPKSIDLREFGLIGKALDQGSCGSCYAFSARYVINSAFLHDMYYYEKIYETAKGLNTSSTRLSVQMILNNSDVYNSYCGGGNFVYAAIDVGYGYTGSMDYESKVPYLSMFQSDSDIQEKPTRIDPVTKEFQDGSKSLNPIHWFNPKLGTTCPSMVLRVSNDKGWDNDDKIKIKQMLAMGMPVSGQMNTEAGSSSNQLSFQMYKSGLAPQADCAKPTSNHQVTIAGYGHYKGKEVWLFLNSWGSSWGQGGYYMVEMGSNTFCSEVEANTIVPKYWGFDNTYWPTNQPFHQSQMYKDGVKNGTFFNMFNVSVRRGANGMDNYDDNGDPIIEYHTLPWSKWILVGVIGVFMLVFLYALYKCICKPPAQKIPTPAYIKFYEKEAAAVKWETADGIDIISDRV</sequence>
<proteinExistence type="inferred from homology"/>
<dbReference type="EMBL" id="CAXDID020000048">
    <property type="protein sequence ID" value="CAL6004176.1"/>
    <property type="molecule type" value="Genomic_DNA"/>
</dbReference>
<dbReference type="CDD" id="cd02248">
    <property type="entry name" value="Peptidase_C1A"/>
    <property type="match status" value="1"/>
</dbReference>
<dbReference type="Pfam" id="PF00112">
    <property type="entry name" value="Peptidase_C1"/>
    <property type="match status" value="1"/>
</dbReference>
<comment type="caution">
    <text evidence="5">The sequence shown here is derived from an EMBL/GenBank/DDBJ whole genome shotgun (WGS) entry which is preliminary data.</text>
</comment>
<comment type="similarity">
    <text evidence="1">Belongs to the peptidase C1 family.</text>
</comment>
<evidence type="ECO:0000256" key="1">
    <source>
        <dbReference type="ARBA" id="ARBA00008455"/>
    </source>
</evidence>
<keyword evidence="3" id="KW-1133">Transmembrane helix</keyword>
<keyword evidence="6" id="KW-1185">Reference proteome</keyword>
<name>A0ABP1I043_9EUKA</name>
<evidence type="ECO:0000256" key="2">
    <source>
        <dbReference type="SAM" id="MobiDB-lite"/>
    </source>
</evidence>
<dbReference type="Gene3D" id="3.90.70.10">
    <property type="entry name" value="Cysteine proteinases"/>
    <property type="match status" value="1"/>
</dbReference>
<dbReference type="PANTHER" id="PTHR12411">
    <property type="entry name" value="CYSTEINE PROTEASE FAMILY C1-RELATED"/>
    <property type="match status" value="1"/>
</dbReference>
<feature type="compositionally biased region" description="Basic and acidic residues" evidence="2">
    <location>
        <begin position="127"/>
        <end position="139"/>
    </location>
</feature>
<feature type="region of interest" description="Disordered" evidence="2">
    <location>
        <begin position="112"/>
        <end position="139"/>
    </location>
</feature>
<dbReference type="SMART" id="SM00645">
    <property type="entry name" value="Pept_C1"/>
    <property type="match status" value="1"/>
</dbReference>
<dbReference type="Gene3D" id="1.10.287.2250">
    <property type="match status" value="1"/>
</dbReference>
<dbReference type="SUPFAM" id="SSF54001">
    <property type="entry name" value="Cysteine proteinases"/>
    <property type="match status" value="1"/>
</dbReference>
<dbReference type="InterPro" id="IPR039417">
    <property type="entry name" value="Peptidase_C1A_papain-like"/>
</dbReference>
<feature type="domain" description="Peptidase C1A papain C-terminal" evidence="4">
    <location>
        <begin position="162"/>
        <end position="431"/>
    </location>
</feature>
<protein>
    <submittedName>
        <fullName evidence="5">Cathepsin_L</fullName>
    </submittedName>
</protein>
<evidence type="ECO:0000259" key="4">
    <source>
        <dbReference type="SMART" id="SM00645"/>
    </source>
</evidence>
<gene>
    <name evidence="5" type="ORF">HINF_LOCUS18761</name>
</gene>
<dbReference type="InterPro" id="IPR000668">
    <property type="entry name" value="Peptidase_C1A_C"/>
</dbReference>
<organism evidence="5 6">
    <name type="scientific">Hexamita inflata</name>
    <dbReference type="NCBI Taxonomy" id="28002"/>
    <lineage>
        <taxon>Eukaryota</taxon>
        <taxon>Metamonada</taxon>
        <taxon>Diplomonadida</taxon>
        <taxon>Hexamitidae</taxon>
        <taxon>Hexamitinae</taxon>
        <taxon>Hexamita</taxon>
    </lineage>
</organism>
<keyword evidence="3" id="KW-0472">Membrane</keyword>
<dbReference type="InterPro" id="IPR013128">
    <property type="entry name" value="Peptidase_C1A"/>
</dbReference>
<keyword evidence="3" id="KW-0812">Transmembrane</keyword>
<dbReference type="Proteomes" id="UP001642409">
    <property type="component" value="Unassembled WGS sequence"/>
</dbReference>
<feature type="transmembrane region" description="Helical" evidence="3">
    <location>
        <begin position="496"/>
        <end position="517"/>
    </location>
</feature>
<evidence type="ECO:0000256" key="3">
    <source>
        <dbReference type="SAM" id="Phobius"/>
    </source>
</evidence>
<evidence type="ECO:0000313" key="5">
    <source>
        <dbReference type="EMBL" id="CAL6004176.1"/>
    </source>
</evidence>
<accession>A0ABP1I043</accession>
<dbReference type="InterPro" id="IPR038765">
    <property type="entry name" value="Papain-like_cys_pep_sf"/>
</dbReference>
<reference evidence="5 6" key="1">
    <citation type="submission" date="2024-07" db="EMBL/GenBank/DDBJ databases">
        <authorList>
            <person name="Akdeniz Z."/>
        </authorList>
    </citation>
    <scope>NUCLEOTIDE SEQUENCE [LARGE SCALE GENOMIC DNA]</scope>
</reference>
<dbReference type="InterPro" id="IPR000169">
    <property type="entry name" value="Pept_cys_AS"/>
</dbReference>
<dbReference type="PROSITE" id="PS00139">
    <property type="entry name" value="THIOL_PROTEASE_CYS"/>
    <property type="match status" value="1"/>
</dbReference>
<evidence type="ECO:0000313" key="6">
    <source>
        <dbReference type="Proteomes" id="UP001642409"/>
    </source>
</evidence>